<dbReference type="InterPro" id="IPR018517">
    <property type="entry name" value="tRNA_hU_synthase_CS"/>
</dbReference>
<evidence type="ECO:0000256" key="3">
    <source>
        <dbReference type="ARBA" id="ARBA00022643"/>
    </source>
</evidence>
<evidence type="ECO:0000256" key="4">
    <source>
        <dbReference type="ARBA" id="ARBA00022694"/>
    </source>
</evidence>
<dbReference type="Gene3D" id="3.20.20.70">
    <property type="entry name" value="Aldolase class I"/>
    <property type="match status" value="1"/>
</dbReference>
<dbReference type="SUPFAM" id="SSF51395">
    <property type="entry name" value="FMN-linked oxidoreductases"/>
    <property type="match status" value="1"/>
</dbReference>
<accession>A0ABR8W7Q2</accession>
<dbReference type="Gene3D" id="1.10.1200.80">
    <property type="entry name" value="Putative flavin oxidoreducatase, domain 2"/>
    <property type="match status" value="1"/>
</dbReference>
<dbReference type="InterPro" id="IPR013785">
    <property type="entry name" value="Aldolase_TIM"/>
</dbReference>
<evidence type="ECO:0000313" key="9">
    <source>
        <dbReference type="EMBL" id="MBD8013047.1"/>
    </source>
</evidence>
<dbReference type="InterPro" id="IPR024036">
    <property type="entry name" value="tRNA-dHydroUridine_Synthase_C"/>
</dbReference>
<comment type="cofactor">
    <cofactor evidence="1">
        <name>FMN</name>
        <dbReference type="ChEBI" id="CHEBI:58210"/>
    </cofactor>
</comment>
<sequence>MTIAPDSALDTAPAPALRIGPIALDTPVVLAPMAGITNTAFRRLCREYGAGLYVSEMITSRALVERNAITMRLIQHHESETPRSIQLYGVDPATIAEAVRIIVAEDRADHIDLNFGCPVPKVTRKGGGAALPWKIGLFSDIVQRAVKAAGDVPLTVKMRKGINKDHLTFLDAGRAAEDAGAAAVALHARTASEYYSGHADWSAIGELKQAVTSIPVLGNGDIWSAADAVRMMEETGCDGVVVGRGCLGRPWLFGELAAALGPSAQPGGEPAPVVDATLGFVKDAFRRHAELLVEFFEDEDRGCKDIRKHVAWYFKGYPVGGELRAALARASTLQEIDDLLGTIGDAPYPGVGAEGQRGRAGSPKRTALPEGWLDSREIGEGVGDMMRGAETENDGG</sequence>
<dbReference type="PROSITE" id="PS01136">
    <property type="entry name" value="UPF0034"/>
    <property type="match status" value="1"/>
</dbReference>
<comment type="caution">
    <text evidence="9">The sequence shown here is derived from an EMBL/GenBank/DDBJ whole genome shotgun (WGS) entry which is preliminary data.</text>
</comment>
<dbReference type="Proteomes" id="UP000611521">
    <property type="component" value="Unassembled WGS sequence"/>
</dbReference>
<evidence type="ECO:0000256" key="7">
    <source>
        <dbReference type="SAM" id="MobiDB-lite"/>
    </source>
</evidence>
<dbReference type="EMBL" id="JACSPX010000003">
    <property type="protein sequence ID" value="MBD8013047.1"/>
    <property type="molecule type" value="Genomic_DNA"/>
</dbReference>
<evidence type="ECO:0000256" key="2">
    <source>
        <dbReference type="ARBA" id="ARBA00022630"/>
    </source>
</evidence>
<dbReference type="PANTHER" id="PTHR45846">
    <property type="entry name" value="TRNA-DIHYDROURIDINE(47) SYNTHASE [NAD(P)(+)]-LIKE"/>
    <property type="match status" value="1"/>
</dbReference>
<keyword evidence="5" id="KW-0521">NADP</keyword>
<evidence type="ECO:0000256" key="5">
    <source>
        <dbReference type="ARBA" id="ARBA00022857"/>
    </source>
</evidence>
<dbReference type="NCBIfam" id="TIGR00737">
    <property type="entry name" value="nifR3_yhdG"/>
    <property type="match status" value="1"/>
</dbReference>
<gene>
    <name evidence="9" type="primary">dusB</name>
    <name evidence="9" type="ORF">H9633_12165</name>
</gene>
<dbReference type="Pfam" id="PF01207">
    <property type="entry name" value="Dus"/>
    <property type="match status" value="1"/>
</dbReference>
<protein>
    <submittedName>
        <fullName evidence="9">tRNA dihydrouridine synthase DusB</fullName>
    </submittedName>
</protein>
<evidence type="ECO:0000256" key="6">
    <source>
        <dbReference type="ARBA" id="ARBA00023002"/>
    </source>
</evidence>
<dbReference type="InterPro" id="IPR004652">
    <property type="entry name" value="DusB-like"/>
</dbReference>
<organism evidence="9 10">
    <name type="scientific">Microbacterium commune</name>
    <dbReference type="NCBI Taxonomy" id="2762219"/>
    <lineage>
        <taxon>Bacteria</taxon>
        <taxon>Bacillati</taxon>
        <taxon>Actinomycetota</taxon>
        <taxon>Actinomycetes</taxon>
        <taxon>Micrococcales</taxon>
        <taxon>Microbacteriaceae</taxon>
        <taxon>Microbacterium</taxon>
    </lineage>
</organism>
<name>A0ABR8W7Q2_9MICO</name>
<proteinExistence type="predicted"/>
<keyword evidence="4" id="KW-0819">tRNA processing</keyword>
<dbReference type="CDD" id="cd02801">
    <property type="entry name" value="DUS_like_FMN"/>
    <property type="match status" value="1"/>
</dbReference>
<keyword evidence="6" id="KW-0560">Oxidoreductase</keyword>
<feature type="domain" description="DUS-like FMN-binding" evidence="8">
    <location>
        <begin position="30"/>
        <end position="338"/>
    </location>
</feature>
<reference evidence="9 10" key="1">
    <citation type="submission" date="2020-08" db="EMBL/GenBank/DDBJ databases">
        <title>A Genomic Blueprint of the Chicken Gut Microbiome.</title>
        <authorList>
            <person name="Gilroy R."/>
            <person name="Ravi A."/>
            <person name="Getino M."/>
            <person name="Pursley I."/>
            <person name="Horton D.L."/>
            <person name="Alikhan N.-F."/>
            <person name="Baker D."/>
            <person name="Gharbi K."/>
            <person name="Hall N."/>
            <person name="Watson M."/>
            <person name="Adriaenssens E.M."/>
            <person name="Foster-Nyarko E."/>
            <person name="Jarju S."/>
            <person name="Secka A."/>
            <person name="Antonio M."/>
            <person name="Oren A."/>
            <person name="Chaudhuri R."/>
            <person name="La Ragione R.M."/>
            <person name="Hildebrand F."/>
            <person name="Pallen M.J."/>
        </authorList>
    </citation>
    <scope>NUCLEOTIDE SEQUENCE [LARGE SCALE GENOMIC DNA]</scope>
    <source>
        <strain evidence="9 10">Re1</strain>
    </source>
</reference>
<evidence type="ECO:0000313" key="10">
    <source>
        <dbReference type="Proteomes" id="UP000611521"/>
    </source>
</evidence>
<dbReference type="RefSeq" id="WP_191713326.1">
    <property type="nucleotide sequence ID" value="NZ_JACSPX010000003.1"/>
</dbReference>
<keyword evidence="3" id="KW-0288">FMN</keyword>
<dbReference type="PANTHER" id="PTHR45846:SF1">
    <property type="entry name" value="TRNA-DIHYDROURIDINE(47) SYNTHASE [NAD(P)(+)]-LIKE"/>
    <property type="match status" value="1"/>
</dbReference>
<keyword evidence="10" id="KW-1185">Reference proteome</keyword>
<evidence type="ECO:0000256" key="1">
    <source>
        <dbReference type="ARBA" id="ARBA00001917"/>
    </source>
</evidence>
<dbReference type="InterPro" id="IPR035587">
    <property type="entry name" value="DUS-like_FMN-bd"/>
</dbReference>
<keyword evidence="2" id="KW-0285">Flavoprotein</keyword>
<evidence type="ECO:0000259" key="8">
    <source>
        <dbReference type="Pfam" id="PF01207"/>
    </source>
</evidence>
<feature type="region of interest" description="Disordered" evidence="7">
    <location>
        <begin position="351"/>
        <end position="373"/>
    </location>
</feature>